<evidence type="ECO:0000313" key="1">
    <source>
        <dbReference type="EMBL" id="ODR99755.1"/>
    </source>
</evidence>
<dbReference type="STRING" id="1774969.AUC69_09140"/>
<comment type="caution">
    <text evidence="1">The sequence shown here is derived from an EMBL/GenBank/DDBJ whole genome shotgun (WGS) entry which is preliminary data.</text>
</comment>
<gene>
    <name evidence="1" type="ORF">AUC69_09140</name>
</gene>
<proteinExistence type="predicted"/>
<keyword evidence="2" id="KW-1185">Reference proteome</keyword>
<sequence>MLSTAAFAGQPTQEETQFCAHDYRQYCNEDGIGSQLLALCMRQHGKELSAQCIKALEDAGEVTPQEEAELEKRGQ</sequence>
<dbReference type="EMBL" id="LPWF01000016">
    <property type="protein sequence ID" value="ODR99755.1"/>
    <property type="molecule type" value="Genomic_DNA"/>
</dbReference>
<protein>
    <submittedName>
        <fullName evidence="1">Uncharacterized protein</fullName>
    </submittedName>
</protein>
<dbReference type="AlphaFoldDB" id="A0A1E3W1T2"/>
<reference evidence="1 2" key="1">
    <citation type="journal article" date="2016" name="Environ. Microbiol.">
        <title>New Methyloceanibacter diversity from North Sea sediments includes methanotroph containing solely the soluble methane monooxygenase.</title>
        <authorList>
            <person name="Vekeman B."/>
            <person name="Kerckhof F.M."/>
            <person name="Cremers G."/>
            <person name="de Vos P."/>
            <person name="Vandamme P."/>
            <person name="Boon N."/>
            <person name="Op den Camp H.J."/>
            <person name="Heylen K."/>
        </authorList>
    </citation>
    <scope>NUCLEOTIDE SEQUENCE [LARGE SCALE GENOMIC DNA]</scope>
    <source>
        <strain evidence="1 2">R-67175</strain>
    </source>
</reference>
<accession>A0A1E3W1T2</accession>
<dbReference type="Proteomes" id="UP000094472">
    <property type="component" value="Unassembled WGS sequence"/>
</dbReference>
<name>A0A1E3W1T2_9HYPH</name>
<organism evidence="1 2">
    <name type="scientific">Methyloceanibacter superfactus</name>
    <dbReference type="NCBI Taxonomy" id="1774969"/>
    <lineage>
        <taxon>Bacteria</taxon>
        <taxon>Pseudomonadati</taxon>
        <taxon>Pseudomonadota</taxon>
        <taxon>Alphaproteobacteria</taxon>
        <taxon>Hyphomicrobiales</taxon>
        <taxon>Hyphomicrobiaceae</taxon>
        <taxon>Methyloceanibacter</taxon>
    </lineage>
</organism>
<evidence type="ECO:0000313" key="2">
    <source>
        <dbReference type="Proteomes" id="UP000094472"/>
    </source>
</evidence>